<dbReference type="GeneID" id="19018448"/>
<feature type="compositionally biased region" description="Basic and acidic residues" evidence="10">
    <location>
        <begin position="92"/>
        <end position="110"/>
    </location>
</feature>
<dbReference type="STRING" id="41875.K8E9U7"/>
<keyword evidence="12" id="KW-1185">Reference proteome</keyword>
<evidence type="ECO:0000256" key="8">
    <source>
        <dbReference type="ARBA" id="ARBA00046432"/>
    </source>
</evidence>
<feature type="compositionally biased region" description="Basic and acidic residues" evidence="10">
    <location>
        <begin position="230"/>
        <end position="240"/>
    </location>
</feature>
<feature type="compositionally biased region" description="Polar residues" evidence="10">
    <location>
        <begin position="41"/>
        <end position="60"/>
    </location>
</feature>
<evidence type="ECO:0000256" key="2">
    <source>
        <dbReference type="ARBA" id="ARBA00007251"/>
    </source>
</evidence>
<dbReference type="eggNOG" id="KOG1467">
    <property type="taxonomic scope" value="Eukaryota"/>
</dbReference>
<reference evidence="11 12" key="1">
    <citation type="submission" date="2011-10" db="EMBL/GenBank/DDBJ databases">
        <authorList>
            <person name="Genoscope - CEA"/>
        </authorList>
    </citation>
    <scope>NUCLEOTIDE SEQUENCE [LARGE SCALE GENOMIC DNA]</scope>
    <source>
        <strain evidence="11 12">RCC 1105</strain>
    </source>
</reference>
<dbReference type="InterPro" id="IPR000649">
    <property type="entry name" value="IF-2B-related"/>
</dbReference>
<evidence type="ECO:0000256" key="1">
    <source>
        <dbReference type="ARBA" id="ARBA00004514"/>
    </source>
</evidence>
<dbReference type="InterPro" id="IPR042529">
    <property type="entry name" value="IF_2B-like_C"/>
</dbReference>
<dbReference type="PANTHER" id="PTHR10233">
    <property type="entry name" value="TRANSLATION INITIATION FACTOR EIF-2B"/>
    <property type="match status" value="1"/>
</dbReference>
<gene>
    <name evidence="11" type="ORF">Bathy01g07140</name>
</gene>
<dbReference type="RefSeq" id="XP_007515530.1">
    <property type="nucleotide sequence ID" value="XM_007515468.1"/>
</dbReference>
<dbReference type="EMBL" id="FO082278">
    <property type="protein sequence ID" value="CCO14409.1"/>
    <property type="molecule type" value="Genomic_DNA"/>
</dbReference>
<feature type="region of interest" description="Disordered" evidence="10">
    <location>
        <begin position="86"/>
        <end position="240"/>
    </location>
</feature>
<keyword evidence="3" id="KW-0963">Cytoplasm</keyword>
<dbReference type="OrthoDB" id="10254737at2759"/>
<dbReference type="AlphaFoldDB" id="K8E9U7"/>
<dbReference type="Pfam" id="PF01008">
    <property type="entry name" value="IF-2B"/>
    <property type="match status" value="1"/>
</dbReference>
<evidence type="ECO:0000256" key="7">
    <source>
        <dbReference type="ARBA" id="ARBA00044356"/>
    </source>
</evidence>
<keyword evidence="5" id="KW-0648">Protein biosynthesis</keyword>
<evidence type="ECO:0000256" key="5">
    <source>
        <dbReference type="ARBA" id="ARBA00022917"/>
    </source>
</evidence>
<dbReference type="GO" id="GO:0005829">
    <property type="term" value="C:cytosol"/>
    <property type="evidence" value="ECO:0007669"/>
    <property type="project" value="UniProtKB-SubCell"/>
</dbReference>
<evidence type="ECO:0000256" key="6">
    <source>
        <dbReference type="ARBA" id="ARBA00044147"/>
    </source>
</evidence>
<dbReference type="Gene3D" id="3.40.50.10470">
    <property type="entry name" value="Translation initiation factor eif-2b, domain 2"/>
    <property type="match status" value="1"/>
</dbReference>
<keyword evidence="4" id="KW-0396">Initiation factor</keyword>
<evidence type="ECO:0000313" key="12">
    <source>
        <dbReference type="Proteomes" id="UP000198341"/>
    </source>
</evidence>
<feature type="compositionally biased region" description="Low complexity" evidence="10">
    <location>
        <begin position="1"/>
        <end position="10"/>
    </location>
</feature>
<evidence type="ECO:0000256" key="9">
    <source>
        <dbReference type="RuleBase" id="RU003814"/>
    </source>
</evidence>
<feature type="compositionally biased region" description="Pro residues" evidence="10">
    <location>
        <begin position="113"/>
        <end position="122"/>
    </location>
</feature>
<proteinExistence type="inferred from homology"/>
<dbReference type="KEGG" id="bpg:Bathy01g07140"/>
<feature type="compositionally biased region" description="Low complexity" evidence="10">
    <location>
        <begin position="196"/>
        <end position="222"/>
    </location>
</feature>
<organism evidence="11 12">
    <name type="scientific">Bathycoccus prasinos</name>
    <dbReference type="NCBI Taxonomy" id="41875"/>
    <lineage>
        <taxon>Eukaryota</taxon>
        <taxon>Viridiplantae</taxon>
        <taxon>Chlorophyta</taxon>
        <taxon>Mamiellophyceae</taxon>
        <taxon>Mamiellales</taxon>
        <taxon>Bathycoccaceae</taxon>
        <taxon>Bathycoccus</taxon>
    </lineage>
</organism>
<evidence type="ECO:0000256" key="4">
    <source>
        <dbReference type="ARBA" id="ARBA00022540"/>
    </source>
</evidence>
<feature type="compositionally biased region" description="Basic and acidic residues" evidence="10">
    <location>
        <begin position="123"/>
        <end position="182"/>
    </location>
</feature>
<comment type="similarity">
    <text evidence="2 9">Belongs to the eIF-2B alpha/beta/delta subunits family.</text>
</comment>
<dbReference type="InterPro" id="IPR037171">
    <property type="entry name" value="NagB/RpiA_transferase-like"/>
</dbReference>
<dbReference type="Proteomes" id="UP000198341">
    <property type="component" value="Chromosome 1"/>
</dbReference>
<feature type="compositionally biased region" description="Low complexity" evidence="10">
    <location>
        <begin position="29"/>
        <end position="39"/>
    </location>
</feature>
<name>K8E9U7_9CHLO</name>
<dbReference type="PANTHER" id="PTHR10233:SF14">
    <property type="entry name" value="TRANSLATION INITIATION FACTOR EIF-2B SUBUNIT DELTA"/>
    <property type="match status" value="1"/>
</dbReference>
<evidence type="ECO:0000313" key="11">
    <source>
        <dbReference type="EMBL" id="CCO14409.1"/>
    </source>
</evidence>
<dbReference type="GO" id="GO:0003743">
    <property type="term" value="F:translation initiation factor activity"/>
    <property type="evidence" value="ECO:0007669"/>
    <property type="project" value="UniProtKB-KW"/>
</dbReference>
<protein>
    <recommendedName>
        <fullName evidence="6">Translation initiation factor eIF2B subunit delta</fullName>
    </recommendedName>
    <alternativeName>
        <fullName evidence="7">eIF2B GDP-GTP exchange factor subunit delta</fullName>
    </alternativeName>
</protein>
<evidence type="ECO:0000256" key="10">
    <source>
        <dbReference type="SAM" id="MobiDB-lite"/>
    </source>
</evidence>
<sequence length="600" mass="65141">MPSSSQSSSSKPQPIVRQVGFTIGEEDGNATTNTNTGLGSKKTTPSSSSAVIGSSTNDVVATSKEENDDAAVASITAGFGSVLNVSSLHQQSPERKKTKEEKPVQEKEADGAPAPPPPPPLPESDKDEEKKRKAEEKERRRQEHLARMASEGKPEPKLQKAASKAERRAQQEAQRAAKEQEKSSGGAATKKKQEKGGSTTTTTTTSSKGGSAPSGSGDKSASTVGGGSTDETHRSFADVRTKTRKDSHFCERHFSHLNLHQTSTSNKIDHDLIEFQYPCVERLAEAYQTRKCVGSTNRVRQLLLCLKEVVQSYSHKSGSYSQALLVLINHVISRIQEARPISTSMGNAVKSLKTHLAVLSQGEKLKEARDDAEMMTVEAQKKKTLEHLEDTLKEYVERAVETIVKTLSTYYAEKQVQHVVTFGHSESVVKSLIRAKESGYENMCVTIVDAAPSFEGRKTLNHLLDADISCEYTLMHGMDVVFQRFSNSRDGADQSMVCCIGASAVLANGKIMSRAGSASFCNAAKSRGVKVLVAAETIKFHERVGIDSVLHNDIQDFVIEPGMISNLRKLCLSYDLVEDIGEIVCEKGIIAPGKAVNFVI</sequence>
<accession>K8E9U7</accession>
<comment type="subunit">
    <text evidence="8">Component of the translation initiation factor 2B (eIF2B) complex which is a heterodecamer of two sets of five different subunits: alpha, beta, gamma, delta and epsilon. Subunits alpha, beta and delta comprise a regulatory subcomplex and subunits epsilon and gamma comprise a catalytic subcomplex. Within the complex, the hexameric regulatory complex resides at the center, with the two heterodimeric catalytic subcomplexes bound on opposite sides.</text>
</comment>
<feature type="region of interest" description="Disordered" evidence="10">
    <location>
        <begin position="1"/>
        <end position="68"/>
    </location>
</feature>
<dbReference type="SUPFAM" id="SSF100950">
    <property type="entry name" value="NagB/RpiA/CoA transferase-like"/>
    <property type="match status" value="1"/>
</dbReference>
<evidence type="ECO:0000256" key="3">
    <source>
        <dbReference type="ARBA" id="ARBA00022490"/>
    </source>
</evidence>
<comment type="subcellular location">
    <subcellularLocation>
        <location evidence="1">Cytoplasm</location>
        <location evidence="1">Cytosol</location>
    </subcellularLocation>
</comment>